<name>A0A2U9SD89_9PROT</name>
<organism evidence="1 2">
    <name type="scientific">Azospirillum ramasamyi</name>
    <dbReference type="NCBI Taxonomy" id="682998"/>
    <lineage>
        <taxon>Bacteria</taxon>
        <taxon>Pseudomonadati</taxon>
        <taxon>Pseudomonadota</taxon>
        <taxon>Alphaproteobacteria</taxon>
        <taxon>Rhodospirillales</taxon>
        <taxon>Azospirillaceae</taxon>
        <taxon>Azospirillum</taxon>
    </lineage>
</organism>
<keyword evidence="2" id="KW-1185">Reference proteome</keyword>
<dbReference type="Proteomes" id="UP000249605">
    <property type="component" value="Plasmid unnamed1"/>
</dbReference>
<gene>
    <name evidence="1" type="ORF">DM194_15065</name>
</gene>
<geneLocation type="plasmid" evidence="1 2">
    <name>unnamed1</name>
</geneLocation>
<dbReference type="Pfam" id="PF12616">
    <property type="entry name" value="DUF3775"/>
    <property type="match status" value="1"/>
</dbReference>
<keyword evidence="1" id="KW-0614">Plasmid</keyword>
<dbReference type="OrthoDB" id="5641374at2"/>
<reference evidence="1 2" key="1">
    <citation type="submission" date="2018-06" db="EMBL/GenBank/DDBJ databases">
        <title>Complete genome sequencing of Azospirillum sp. M2T2B2.</title>
        <authorList>
            <person name="Heo J."/>
            <person name="Kim S.-J."/>
            <person name="Kwon S.-W."/>
            <person name="Anandham R."/>
        </authorList>
    </citation>
    <scope>NUCLEOTIDE SEQUENCE [LARGE SCALE GENOMIC DNA]</scope>
    <source>
        <strain evidence="1 2">M2T2B2</strain>
        <plasmid evidence="1 2">unnamed1</plasmid>
    </source>
</reference>
<proteinExistence type="predicted"/>
<dbReference type="KEGG" id="azm:DM194_15065"/>
<dbReference type="InterPro" id="IPR022254">
    <property type="entry name" value="DUF3775"/>
</dbReference>
<evidence type="ECO:0000313" key="2">
    <source>
        <dbReference type="Proteomes" id="UP000249605"/>
    </source>
</evidence>
<accession>A0A2U9SD89</accession>
<dbReference type="EMBL" id="CP029830">
    <property type="protein sequence ID" value="AWU95619.1"/>
    <property type="molecule type" value="Genomic_DNA"/>
</dbReference>
<evidence type="ECO:0000313" key="1">
    <source>
        <dbReference type="EMBL" id="AWU95619.1"/>
    </source>
</evidence>
<protein>
    <submittedName>
        <fullName evidence="1">Uncharacterized protein</fullName>
    </submittedName>
</protein>
<sequence length="250" mass="26427">MKLVKDAAWAALPQVGSSHLSEALAAGFGYKTNASLQSALKASTVTVEFNEGAFAGRLRTVAPSVPYTLGLMFPVLASIPEIQTRLKHLTVSKVTAIIGLVEAANQRQSGSGARRLSIGAGGNADAVVDAILRGPSPAVIDLYSAIKALNHDELMELMGLMWIGRDYDGTFEDAVSHAYRNSDAGDVMYIAEKRPVLAKYLRGGLAKIGFHVVSERASNSMAAPAITKHSDACPNLGVFSDLLIGSQIPY</sequence>
<dbReference type="AlphaFoldDB" id="A0A2U9SD89"/>